<keyword evidence="2" id="KW-1185">Reference proteome</keyword>
<evidence type="ECO:0000313" key="1">
    <source>
        <dbReference type="EMBL" id="CAG8598244.1"/>
    </source>
</evidence>
<gene>
    <name evidence="1" type="ORF">DEBURN_LOCUS9394</name>
</gene>
<comment type="caution">
    <text evidence="1">The sequence shown here is derived from an EMBL/GenBank/DDBJ whole genome shotgun (WGS) entry which is preliminary data.</text>
</comment>
<reference evidence="1" key="1">
    <citation type="submission" date="2021-06" db="EMBL/GenBank/DDBJ databases">
        <authorList>
            <person name="Kallberg Y."/>
            <person name="Tangrot J."/>
            <person name="Rosling A."/>
        </authorList>
    </citation>
    <scope>NUCLEOTIDE SEQUENCE</scope>
    <source>
        <strain evidence="1">AZ414A</strain>
    </source>
</reference>
<sequence>MIKKDTVLIWPQLKRKIKENSVLKFLQVIVKVTKEPSKSEVHNEEELSQITSLILKYSIVADLQNQKTNITYGQLFLVERPFTISIISIHDESKRAVGEIFNFLFEVGGCQIPIDVIVTDAQTYQVIIRNDWFSKVKTNIDWCTSEIIFLWNNQKVKVLVEFRKLLFQPLESDRLVIVKSLKDQDEESEKLRELQSEDEFRVLFQDKRNLKEDLERSFNKENGDDEINEILDCYFFNEDKASDVEINSELERK</sequence>
<protein>
    <submittedName>
        <fullName evidence="1">10377_t:CDS:1</fullName>
    </submittedName>
</protein>
<proteinExistence type="predicted"/>
<dbReference type="AlphaFoldDB" id="A0A9N9GCW4"/>
<accession>A0A9N9GCW4</accession>
<dbReference type="Proteomes" id="UP000789706">
    <property type="component" value="Unassembled WGS sequence"/>
</dbReference>
<dbReference type="EMBL" id="CAJVPK010001782">
    <property type="protein sequence ID" value="CAG8598244.1"/>
    <property type="molecule type" value="Genomic_DNA"/>
</dbReference>
<organism evidence="1 2">
    <name type="scientific">Diversispora eburnea</name>
    <dbReference type="NCBI Taxonomy" id="1213867"/>
    <lineage>
        <taxon>Eukaryota</taxon>
        <taxon>Fungi</taxon>
        <taxon>Fungi incertae sedis</taxon>
        <taxon>Mucoromycota</taxon>
        <taxon>Glomeromycotina</taxon>
        <taxon>Glomeromycetes</taxon>
        <taxon>Diversisporales</taxon>
        <taxon>Diversisporaceae</taxon>
        <taxon>Diversispora</taxon>
    </lineage>
</organism>
<dbReference type="InterPro" id="IPR021109">
    <property type="entry name" value="Peptidase_aspartic_dom_sf"/>
</dbReference>
<dbReference type="Gene3D" id="2.40.70.10">
    <property type="entry name" value="Acid Proteases"/>
    <property type="match status" value="1"/>
</dbReference>
<evidence type="ECO:0000313" key="2">
    <source>
        <dbReference type="Proteomes" id="UP000789706"/>
    </source>
</evidence>
<dbReference type="OrthoDB" id="2442646at2759"/>
<name>A0A9N9GCW4_9GLOM</name>